<dbReference type="OrthoDB" id="17212at2759"/>
<evidence type="ECO:0000256" key="2">
    <source>
        <dbReference type="SAM" id="MobiDB-lite"/>
    </source>
</evidence>
<dbReference type="Gene3D" id="3.30.70.330">
    <property type="match status" value="1"/>
</dbReference>
<dbReference type="CDD" id="cd12434">
    <property type="entry name" value="RRM_RCAN_like"/>
    <property type="match status" value="1"/>
</dbReference>
<feature type="compositionally biased region" description="Basic and acidic residues" evidence="2">
    <location>
        <begin position="1"/>
        <end position="14"/>
    </location>
</feature>
<dbReference type="GO" id="GO:0019722">
    <property type="term" value="P:calcium-mediated signaling"/>
    <property type="evidence" value="ECO:0007669"/>
    <property type="project" value="InterPro"/>
</dbReference>
<proteinExistence type="inferred from homology"/>
<dbReference type="PANTHER" id="PTHR10300:SF14">
    <property type="entry name" value="PROTEIN SARAH"/>
    <property type="match status" value="1"/>
</dbReference>
<sequence length="201" mass="23168">MEDENNFKNDHLLNSEESDQEETSLVVSNINSEVFSSPELKEEIENLFREFSEEITFQYFKSFHRLRVNFANSEPAAEACAKIHLREFHNSVLKCHFIRPIILNKKSNKSLELPKPTKQFLISPPSSPPLGWEQIEESEPIFNHELVAALSNLTSGGEIHEIHAASENQPAIYVHTAIDQRQRPKLEFVQTRCPERKSNNL</sequence>
<dbReference type="EMBL" id="JADBJN010000001">
    <property type="protein sequence ID" value="KAG5684212.1"/>
    <property type="molecule type" value="Genomic_DNA"/>
</dbReference>
<dbReference type="GO" id="GO:0005737">
    <property type="term" value="C:cytoplasm"/>
    <property type="evidence" value="ECO:0007669"/>
    <property type="project" value="TreeGrafter"/>
</dbReference>
<evidence type="ECO:0000313" key="4">
    <source>
        <dbReference type="Proteomes" id="UP001107558"/>
    </source>
</evidence>
<evidence type="ECO:0008006" key="5">
    <source>
        <dbReference type="Google" id="ProtNLM"/>
    </source>
</evidence>
<reference evidence="3" key="1">
    <citation type="submission" date="2021-03" db="EMBL/GenBank/DDBJ databases">
        <title>Chromosome level genome of the anhydrobiotic midge Polypedilum vanderplanki.</title>
        <authorList>
            <person name="Yoshida Y."/>
            <person name="Kikawada T."/>
            <person name="Gusev O."/>
        </authorList>
    </citation>
    <scope>NUCLEOTIDE SEQUENCE</scope>
    <source>
        <strain evidence="3">NIAS01</strain>
        <tissue evidence="3">Whole body or cell culture</tissue>
    </source>
</reference>
<dbReference type="GO" id="GO:0007617">
    <property type="term" value="P:mating behavior"/>
    <property type="evidence" value="ECO:0007669"/>
    <property type="project" value="UniProtKB-ARBA"/>
</dbReference>
<dbReference type="GO" id="GO:0008597">
    <property type="term" value="F:calcium-dependent protein serine/threonine phosphatase regulator activity"/>
    <property type="evidence" value="ECO:0007669"/>
    <property type="project" value="TreeGrafter"/>
</dbReference>
<evidence type="ECO:0000256" key="1">
    <source>
        <dbReference type="ARBA" id="ARBA00008209"/>
    </source>
</evidence>
<dbReference type="InterPro" id="IPR035979">
    <property type="entry name" value="RBD_domain_sf"/>
</dbReference>
<dbReference type="Pfam" id="PF04847">
    <property type="entry name" value="Calcipressin"/>
    <property type="match status" value="1"/>
</dbReference>
<dbReference type="GO" id="GO:0005634">
    <property type="term" value="C:nucleus"/>
    <property type="evidence" value="ECO:0007669"/>
    <property type="project" value="TreeGrafter"/>
</dbReference>
<name>A0A9J6CQP9_POLVA</name>
<dbReference type="PANTHER" id="PTHR10300">
    <property type="entry name" value="CALCIPRESSIN"/>
    <property type="match status" value="1"/>
</dbReference>
<comment type="caution">
    <text evidence="3">The sequence shown here is derived from an EMBL/GenBank/DDBJ whole genome shotgun (WGS) entry which is preliminary data.</text>
</comment>
<evidence type="ECO:0000313" key="3">
    <source>
        <dbReference type="EMBL" id="KAG5684212.1"/>
    </source>
</evidence>
<organism evidence="3 4">
    <name type="scientific">Polypedilum vanderplanki</name>
    <name type="common">Sleeping chironomid midge</name>
    <dbReference type="NCBI Taxonomy" id="319348"/>
    <lineage>
        <taxon>Eukaryota</taxon>
        <taxon>Metazoa</taxon>
        <taxon>Ecdysozoa</taxon>
        <taxon>Arthropoda</taxon>
        <taxon>Hexapoda</taxon>
        <taxon>Insecta</taxon>
        <taxon>Pterygota</taxon>
        <taxon>Neoptera</taxon>
        <taxon>Endopterygota</taxon>
        <taxon>Diptera</taxon>
        <taxon>Nematocera</taxon>
        <taxon>Chironomoidea</taxon>
        <taxon>Chironomidae</taxon>
        <taxon>Chironominae</taxon>
        <taxon>Polypedilum</taxon>
        <taxon>Polypedilum</taxon>
    </lineage>
</organism>
<comment type="similarity">
    <text evidence="1">Belongs to the RCAN family.</text>
</comment>
<gene>
    <name evidence="3" type="ORF">PVAND_013451</name>
</gene>
<dbReference type="AlphaFoldDB" id="A0A9J6CQP9"/>
<feature type="region of interest" description="Disordered" evidence="2">
    <location>
        <begin position="1"/>
        <end position="24"/>
    </location>
</feature>
<dbReference type="SUPFAM" id="SSF54928">
    <property type="entry name" value="RNA-binding domain, RBD"/>
    <property type="match status" value="1"/>
</dbReference>
<dbReference type="Proteomes" id="UP001107558">
    <property type="component" value="Chromosome 1"/>
</dbReference>
<accession>A0A9J6CQP9</accession>
<keyword evidence="4" id="KW-1185">Reference proteome</keyword>
<dbReference type="FunFam" id="3.30.70.330:FF:000092">
    <property type="entry name" value="Calcipressin-2 isoform 2"/>
    <property type="match status" value="1"/>
</dbReference>
<dbReference type="InterPro" id="IPR012677">
    <property type="entry name" value="Nucleotide-bd_a/b_plait_sf"/>
</dbReference>
<dbReference type="InterPro" id="IPR006931">
    <property type="entry name" value="Calcipressin"/>
</dbReference>
<protein>
    <recommendedName>
        <fullName evidence="5">Calcipressin-like protein</fullName>
    </recommendedName>
</protein>
<dbReference type="GO" id="GO:0003676">
    <property type="term" value="F:nucleic acid binding"/>
    <property type="evidence" value="ECO:0007669"/>
    <property type="project" value="InterPro"/>
</dbReference>